<name>A0A0A9CFQ0_ARUDO</name>
<dbReference type="AlphaFoldDB" id="A0A0A9CFQ0"/>
<dbReference type="EMBL" id="GBRH01223479">
    <property type="protein sequence ID" value="JAD74416.1"/>
    <property type="molecule type" value="Transcribed_RNA"/>
</dbReference>
<reference evidence="2" key="1">
    <citation type="submission" date="2014-09" db="EMBL/GenBank/DDBJ databases">
        <authorList>
            <person name="Magalhaes I.L.F."/>
            <person name="Oliveira U."/>
            <person name="Santos F.R."/>
            <person name="Vidigal T.H.D.A."/>
            <person name="Brescovit A.D."/>
            <person name="Santos A.J."/>
        </authorList>
    </citation>
    <scope>NUCLEOTIDE SEQUENCE</scope>
    <source>
        <tissue evidence="2">Shoot tissue taken approximately 20 cm above the soil surface</tissue>
    </source>
</reference>
<feature type="region of interest" description="Disordered" evidence="1">
    <location>
        <begin position="1"/>
        <end position="56"/>
    </location>
</feature>
<accession>A0A0A9CFQ0</accession>
<feature type="compositionally biased region" description="Polar residues" evidence="1">
    <location>
        <begin position="1"/>
        <end position="46"/>
    </location>
</feature>
<reference evidence="2" key="2">
    <citation type="journal article" date="2015" name="Data Brief">
        <title>Shoot transcriptome of the giant reed, Arundo donax.</title>
        <authorList>
            <person name="Barrero R.A."/>
            <person name="Guerrero F.D."/>
            <person name="Moolhuijzen P."/>
            <person name="Goolsby J.A."/>
            <person name="Tidwell J."/>
            <person name="Bellgard S.E."/>
            <person name="Bellgard M.I."/>
        </authorList>
    </citation>
    <scope>NUCLEOTIDE SEQUENCE</scope>
    <source>
        <tissue evidence="2">Shoot tissue taken approximately 20 cm above the soil surface</tissue>
    </source>
</reference>
<organism evidence="2">
    <name type="scientific">Arundo donax</name>
    <name type="common">Giant reed</name>
    <name type="synonym">Donax arundinaceus</name>
    <dbReference type="NCBI Taxonomy" id="35708"/>
    <lineage>
        <taxon>Eukaryota</taxon>
        <taxon>Viridiplantae</taxon>
        <taxon>Streptophyta</taxon>
        <taxon>Embryophyta</taxon>
        <taxon>Tracheophyta</taxon>
        <taxon>Spermatophyta</taxon>
        <taxon>Magnoliopsida</taxon>
        <taxon>Liliopsida</taxon>
        <taxon>Poales</taxon>
        <taxon>Poaceae</taxon>
        <taxon>PACMAD clade</taxon>
        <taxon>Arundinoideae</taxon>
        <taxon>Arundineae</taxon>
        <taxon>Arundo</taxon>
    </lineage>
</organism>
<protein>
    <submittedName>
        <fullName evidence="2">Uncharacterized protein</fullName>
    </submittedName>
</protein>
<evidence type="ECO:0000256" key="1">
    <source>
        <dbReference type="SAM" id="MobiDB-lite"/>
    </source>
</evidence>
<sequence>MQQTQRKSSVRWTIHTTTNPWQNLQRENPILTSVTHGPEGQKSNGKILTKGNVREF</sequence>
<proteinExistence type="predicted"/>
<evidence type="ECO:0000313" key="2">
    <source>
        <dbReference type="EMBL" id="JAD74416.1"/>
    </source>
</evidence>